<dbReference type="Proteomes" id="UP000663848">
    <property type="component" value="Unassembled WGS sequence"/>
</dbReference>
<evidence type="ECO:0000313" key="2">
    <source>
        <dbReference type="EMBL" id="CAF5039548.1"/>
    </source>
</evidence>
<accession>A0A822CBJ5</accession>
<name>A0A822CBJ5_9BILA</name>
<feature type="non-terminal residue" evidence="2">
    <location>
        <position position="1"/>
    </location>
</feature>
<sequence>TLHKAGILLNVFSRPGINIIQDTISPATRIRPYAIRVDVEPLHDGHAEQQSEQNALPKQHTADEPNEPRQSPIFL</sequence>
<evidence type="ECO:0000313" key="3">
    <source>
        <dbReference type="Proteomes" id="UP000663848"/>
    </source>
</evidence>
<proteinExistence type="predicted"/>
<reference evidence="2" key="1">
    <citation type="submission" date="2021-02" db="EMBL/GenBank/DDBJ databases">
        <authorList>
            <person name="Nowell W R."/>
        </authorList>
    </citation>
    <scope>NUCLEOTIDE SEQUENCE</scope>
</reference>
<organism evidence="2 3">
    <name type="scientific">Rotaria socialis</name>
    <dbReference type="NCBI Taxonomy" id="392032"/>
    <lineage>
        <taxon>Eukaryota</taxon>
        <taxon>Metazoa</taxon>
        <taxon>Spiralia</taxon>
        <taxon>Gnathifera</taxon>
        <taxon>Rotifera</taxon>
        <taxon>Eurotatoria</taxon>
        <taxon>Bdelloidea</taxon>
        <taxon>Philodinida</taxon>
        <taxon>Philodinidae</taxon>
        <taxon>Rotaria</taxon>
    </lineage>
</organism>
<dbReference type="AlphaFoldDB" id="A0A822CBJ5"/>
<dbReference type="EMBL" id="CAJOBR010046363">
    <property type="protein sequence ID" value="CAF5039548.1"/>
    <property type="molecule type" value="Genomic_DNA"/>
</dbReference>
<protein>
    <submittedName>
        <fullName evidence="2">Uncharacterized protein</fullName>
    </submittedName>
</protein>
<evidence type="ECO:0000256" key="1">
    <source>
        <dbReference type="SAM" id="MobiDB-lite"/>
    </source>
</evidence>
<gene>
    <name evidence="2" type="ORF">QYT958_LOCUS41283</name>
</gene>
<comment type="caution">
    <text evidence="2">The sequence shown here is derived from an EMBL/GenBank/DDBJ whole genome shotgun (WGS) entry which is preliminary data.</text>
</comment>
<feature type="region of interest" description="Disordered" evidence="1">
    <location>
        <begin position="41"/>
        <end position="75"/>
    </location>
</feature>